<gene>
    <name evidence="1" type="ORF">SAMN02745171_00360</name>
</gene>
<dbReference type="RefSeq" id="WP_078736317.1">
    <property type="nucleotide sequence ID" value="NZ_FUXE01000003.1"/>
</dbReference>
<organism evidence="1 2">
    <name type="scientific">Porphyromonas circumdentaria</name>
    <dbReference type="NCBI Taxonomy" id="29524"/>
    <lineage>
        <taxon>Bacteria</taxon>
        <taxon>Pseudomonadati</taxon>
        <taxon>Bacteroidota</taxon>
        <taxon>Bacteroidia</taxon>
        <taxon>Bacteroidales</taxon>
        <taxon>Porphyromonadaceae</taxon>
        <taxon>Porphyromonas</taxon>
    </lineage>
</organism>
<dbReference type="Gene3D" id="1.25.40.290">
    <property type="entry name" value="ARM repeat domains"/>
    <property type="match status" value="1"/>
</dbReference>
<dbReference type="AlphaFoldDB" id="A0A1T4LC93"/>
<dbReference type="InterPro" id="IPR014825">
    <property type="entry name" value="DNA_alkylation"/>
</dbReference>
<keyword evidence="2" id="KW-1185">Reference proteome</keyword>
<dbReference type="InterPro" id="IPR016024">
    <property type="entry name" value="ARM-type_fold"/>
</dbReference>
<dbReference type="SUPFAM" id="SSF48371">
    <property type="entry name" value="ARM repeat"/>
    <property type="match status" value="1"/>
</dbReference>
<evidence type="ECO:0000313" key="2">
    <source>
        <dbReference type="Proteomes" id="UP000190121"/>
    </source>
</evidence>
<reference evidence="2" key="1">
    <citation type="submission" date="2017-02" db="EMBL/GenBank/DDBJ databases">
        <authorList>
            <person name="Varghese N."/>
            <person name="Submissions S."/>
        </authorList>
    </citation>
    <scope>NUCLEOTIDE SEQUENCE [LARGE SCALE GENOMIC DNA]</scope>
    <source>
        <strain evidence="2">ATCC 51356</strain>
    </source>
</reference>
<dbReference type="Pfam" id="PF08713">
    <property type="entry name" value="DNA_alkylation"/>
    <property type="match status" value="1"/>
</dbReference>
<proteinExistence type="predicted"/>
<accession>A0A1T4LC93</accession>
<dbReference type="Proteomes" id="UP000190121">
    <property type="component" value="Unassembled WGS sequence"/>
</dbReference>
<protein>
    <submittedName>
        <fullName evidence="1">3-methyladenine DNA glycosylase AlkC</fullName>
    </submittedName>
</protein>
<dbReference type="STRING" id="29524.SAMN02745171_00360"/>
<sequence>MGTSYSITDMFGRELAELLTDKIMTVYKDFDAGGFIYDAEHEVVGKTYTQRIAVLAELLRKFLPERYEEALSILLSILGDENPNQTGMFTNYYWVMPIGKFVQEYGLEHFEASIAAISEITKRNTGEYAIRPYLRKYPTETLQVMKQWAVSPDFHLRRLASEGLRPKLPWAPKLDTFVDDPEPVFQVLEILKEDEIMFVKKSVANHLTDWLKVNKDAVIPLLWRWQTSHNPHTQWIVKRATRKISIDSGDSNISTQ</sequence>
<evidence type="ECO:0000313" key="1">
    <source>
        <dbReference type="EMBL" id="SJZ52320.1"/>
    </source>
</evidence>
<dbReference type="EMBL" id="FUXE01000003">
    <property type="protein sequence ID" value="SJZ52320.1"/>
    <property type="molecule type" value="Genomic_DNA"/>
</dbReference>
<name>A0A1T4LC93_9PORP</name>
<dbReference type="OrthoDB" id="9797162at2"/>